<dbReference type="OrthoDB" id="5458150at2"/>
<accession>A0A6N6N5V8</accession>
<dbReference type="EMBL" id="WAIE01000002">
    <property type="protein sequence ID" value="KAB1442276.1"/>
    <property type="molecule type" value="Genomic_DNA"/>
</dbReference>
<feature type="chain" id="PRO_5027067458" evidence="1">
    <location>
        <begin position="22"/>
        <end position="173"/>
    </location>
</feature>
<dbReference type="Proteomes" id="UP000438699">
    <property type="component" value="Unassembled WGS sequence"/>
</dbReference>
<name>A0A6N6N5V8_9BACT</name>
<keyword evidence="3" id="KW-1185">Reference proteome</keyword>
<organism evidence="2 3">
    <name type="scientific">Pseudodesulfovibrio senegalensis</name>
    <dbReference type="NCBI Taxonomy" id="1721087"/>
    <lineage>
        <taxon>Bacteria</taxon>
        <taxon>Pseudomonadati</taxon>
        <taxon>Thermodesulfobacteriota</taxon>
        <taxon>Desulfovibrionia</taxon>
        <taxon>Desulfovibrionales</taxon>
        <taxon>Desulfovibrionaceae</taxon>
    </lineage>
</organism>
<evidence type="ECO:0000256" key="1">
    <source>
        <dbReference type="SAM" id="SignalP"/>
    </source>
</evidence>
<gene>
    <name evidence="2" type="ORF">F8A88_07425</name>
</gene>
<reference evidence="2 3" key="1">
    <citation type="journal article" date="2017" name="Int. J. Syst. Evol. Microbiol.">
        <title>Desulfovibrio senegalensis sp. nov., a mesophilic sulfate reducer isolated from marine sediment.</title>
        <authorList>
            <person name="Thioye A."/>
            <person name="Gam Z.B.A."/>
            <person name="Mbengue M."/>
            <person name="Cayol J.L."/>
            <person name="Joseph-Bartoli M."/>
            <person name="Toure-Kane C."/>
            <person name="Labat M."/>
        </authorList>
    </citation>
    <scope>NUCLEOTIDE SEQUENCE [LARGE SCALE GENOMIC DNA]</scope>
    <source>
        <strain evidence="2 3">DSM 101509</strain>
    </source>
</reference>
<evidence type="ECO:0000313" key="2">
    <source>
        <dbReference type="EMBL" id="KAB1442276.1"/>
    </source>
</evidence>
<proteinExistence type="predicted"/>
<sequence>MRFLAALLLALFMLAPTQARSDEIDTMNIELCRQVLSRMLCKDPVELNMVAKVKDGLYLFSTFYAKKETQFYCGVGGGYIRIEGKEFHRITHTIPYVFDMPSKCSVVEYLNPECPKRSKIVVCAPKTLDEQSAEDFWNRPIPDLLDEDLKRALDDLNGTEAEQPADAPAAAGQ</sequence>
<dbReference type="AlphaFoldDB" id="A0A6N6N5V8"/>
<keyword evidence="1" id="KW-0732">Signal</keyword>
<dbReference type="RefSeq" id="WP_151150497.1">
    <property type="nucleotide sequence ID" value="NZ_WAIE01000002.1"/>
</dbReference>
<comment type="caution">
    <text evidence="2">The sequence shown here is derived from an EMBL/GenBank/DDBJ whole genome shotgun (WGS) entry which is preliminary data.</text>
</comment>
<evidence type="ECO:0000313" key="3">
    <source>
        <dbReference type="Proteomes" id="UP000438699"/>
    </source>
</evidence>
<protein>
    <submittedName>
        <fullName evidence="2">Uncharacterized protein</fullName>
    </submittedName>
</protein>
<feature type="signal peptide" evidence="1">
    <location>
        <begin position="1"/>
        <end position="21"/>
    </location>
</feature>